<reference evidence="2 3" key="1">
    <citation type="journal article" date="2019" name="Nat. Med.">
        <title>Preventing dysbiosis of the neonatal mouse intestinal microbiome protects against late-onset sepsis.</title>
        <authorList>
            <person name="Singer J.R."/>
            <person name="Blosser E.G."/>
            <person name="Zindl C.L."/>
            <person name="Silberger D.J."/>
            <person name="Conlan S."/>
            <person name="Laufer V.A."/>
            <person name="DiToro D."/>
            <person name="Deming C."/>
            <person name="Kumar R."/>
            <person name="Morrow C.D."/>
            <person name="Segre J.A."/>
            <person name="Gray M.J."/>
            <person name="Randolph D.A."/>
            <person name="Weaver C.T."/>
        </authorList>
    </citation>
    <scope>NUCLEOTIDE SEQUENCE [LARGE SCALE GENOMIC DNA]</scope>
    <source>
        <strain evidence="2 3">V10</strain>
    </source>
</reference>
<name>A0AAE7BQ83_9LACO</name>
<feature type="domain" description="Schlafen group 3-like DNA/RNA helicase" evidence="1">
    <location>
        <begin position="208"/>
        <end position="407"/>
    </location>
</feature>
<evidence type="ECO:0000259" key="1">
    <source>
        <dbReference type="Pfam" id="PF09848"/>
    </source>
</evidence>
<gene>
    <name evidence="2" type="ORF">FEE40_07325</name>
</gene>
<proteinExistence type="predicted"/>
<organism evidence="2 3">
    <name type="scientific">Ligilactobacillus murinus</name>
    <dbReference type="NCBI Taxonomy" id="1622"/>
    <lineage>
        <taxon>Bacteria</taxon>
        <taxon>Bacillati</taxon>
        <taxon>Bacillota</taxon>
        <taxon>Bacilli</taxon>
        <taxon>Lactobacillales</taxon>
        <taxon>Lactobacillaceae</taxon>
        <taxon>Ligilactobacillus</taxon>
    </lineage>
</organism>
<dbReference type="AlphaFoldDB" id="A0AAE7BQ83"/>
<accession>A0AAE7BQ83</accession>
<dbReference type="InterPro" id="IPR027417">
    <property type="entry name" value="P-loop_NTPase"/>
</dbReference>
<dbReference type="InterPro" id="IPR018647">
    <property type="entry name" value="SLFN_3-like_DNA/RNA_helicase"/>
</dbReference>
<dbReference type="SUPFAM" id="SSF52540">
    <property type="entry name" value="P-loop containing nucleoside triphosphate hydrolases"/>
    <property type="match status" value="1"/>
</dbReference>
<dbReference type="Gene3D" id="3.40.50.300">
    <property type="entry name" value="P-loop containing nucleotide triphosphate hydrolases"/>
    <property type="match status" value="1"/>
</dbReference>
<evidence type="ECO:0000313" key="2">
    <source>
        <dbReference type="EMBL" id="QIA89960.1"/>
    </source>
</evidence>
<dbReference type="Pfam" id="PF09848">
    <property type="entry name" value="SLFN-g3_helicase"/>
    <property type="match status" value="1"/>
</dbReference>
<evidence type="ECO:0000313" key="3">
    <source>
        <dbReference type="Proteomes" id="UP000463931"/>
    </source>
</evidence>
<dbReference type="Proteomes" id="UP000463931">
    <property type="component" value="Chromosome"/>
</dbReference>
<protein>
    <submittedName>
        <fullName evidence="2">DUF2075 domain-containing protein</fullName>
    </submittedName>
</protein>
<dbReference type="EMBL" id="CP040852">
    <property type="protein sequence ID" value="QIA89960.1"/>
    <property type="molecule type" value="Genomic_DNA"/>
</dbReference>
<sequence>MLMKSGWVNIDSFISVYNDKELLNSFLKVNKMSSISETEISCLYTFFKHLKPLLNSRQKFGYIFNQIVEDGFREEFDILRFTNNSILNIELKTEYPKDGLEGIFDQLDRHSYLLGTLGRDVHAFTYVEKTDELFKIDNEKLVKTTFNDIVDDIGEDYIEENILSHIDSSTVIISPYSEPERFIKSRYFLNDKQKGIRNAILKQNKGKFSISGGAGTGKSLVLFDLAKKFNESKSILYIFVASMSNATQLSTQYGFPFKSISEVKNRGIEYFNKFDVILIDEAQRLTKEQYELFIEVTSIIIFSVDKAQTLKHNEETIDIENLLSENTNIENFKLSQRVRTDKALSTFIRKLFNLREKNLEPMEFPKINAVYFSKIEEAKVFIKNCIDVENYYCIEIAEYTTVTSRKKKRKQLLSNSENGFTVIGREYDNVLIPIDERINYTEDAKLVAQTYGEWYPYPATNNLFEGITRVKKNLLFVVINNPTMFKTIQEIITWYKDKKMTKK</sequence>